<dbReference type="GO" id="GO:0005886">
    <property type="term" value="C:plasma membrane"/>
    <property type="evidence" value="ECO:0007669"/>
    <property type="project" value="UniProtKB-SubCell"/>
</dbReference>
<sequence length="636" mass="70374">MNSNGFAPSVDWGDELFASALWVLEAFVVAAVCLAVILVLVGRHTEWGRQFWRLNGPYFTTSSARVTVWLMLAGLLLSAVLSVRIAVLLSYYANDLFSSLQVAFEGSGDPGAARRESGVDGFWQSMRIFAVLATVATVRSLVDLYLMQRFAIRWRVWLTRRLVDDWLGGYAYYRGQLISTPIDNPDQRIQQDVDVVTNGTGEPNVPSHGSGNTLLFGAVESVLSVASFGVILWRLSGPLTVADVTLPRALFWIVIVYVLVATVLAFWIGRPLIRLSFLNEFRNASLRYAMVRMKEAASAVGLYRGEDAERRLLTTRLDAVVVNYRHWLNRMVAFLGFNLSVSQAINPLPYIVQAQRLFAGRISFGDVMQSATAFHAIHDALSFFRNAYDAFASYRAALIRLDGLQTANEATRGLPRLTVGRSGGDGLRLEGVDVRTPDGQLLVEALDARLDPGESVVVTGPSGSGKTTLLESLAGLWPHASGRVEFPVAEREVMFVSQLPYIPLGDLRAVVSYPRPPEEVDAAAVQQALVKVALPHLVIRITENKDWARILSVGEQQRVAFARILLHRPRVVFLDESTSAMDEGLEVMLYRLLRDELPSTILVSVSHRETVEQHHDRQLELLGAGGWRLDPVSTST</sequence>
<gene>
    <name evidence="11" type="ORF">H7K45_05910</name>
</gene>
<feature type="transmembrane region" description="Helical" evidence="8">
    <location>
        <begin position="214"/>
        <end position="237"/>
    </location>
</feature>
<feature type="domain" description="ABC transmembrane type-1" evidence="10">
    <location>
        <begin position="69"/>
        <end position="393"/>
    </location>
</feature>
<proteinExistence type="predicted"/>
<dbReference type="InterPro" id="IPR050835">
    <property type="entry name" value="ABC_transporter_sub-D"/>
</dbReference>
<dbReference type="InterPro" id="IPR011527">
    <property type="entry name" value="ABC1_TM_dom"/>
</dbReference>
<feature type="transmembrane region" description="Helical" evidence="8">
    <location>
        <begin position="249"/>
        <end position="268"/>
    </location>
</feature>
<evidence type="ECO:0000256" key="5">
    <source>
        <dbReference type="ARBA" id="ARBA00022840"/>
    </source>
</evidence>
<dbReference type="Pfam" id="PF06472">
    <property type="entry name" value="ABC_membrane_2"/>
    <property type="match status" value="1"/>
</dbReference>
<feature type="transmembrane region" description="Helical" evidence="8">
    <location>
        <begin position="20"/>
        <end position="41"/>
    </location>
</feature>
<keyword evidence="6 8" id="KW-1133">Transmembrane helix</keyword>
<dbReference type="InterPro" id="IPR003593">
    <property type="entry name" value="AAA+_ATPase"/>
</dbReference>
<dbReference type="CDD" id="cd03223">
    <property type="entry name" value="ABCD_peroxisomal_ALDP"/>
    <property type="match status" value="1"/>
</dbReference>
<dbReference type="Proteomes" id="UP001141629">
    <property type="component" value="Unassembled WGS sequence"/>
</dbReference>
<dbReference type="InterPro" id="IPR027417">
    <property type="entry name" value="P-loop_NTPase"/>
</dbReference>
<reference evidence="11" key="1">
    <citation type="submission" date="2020-07" db="EMBL/GenBank/DDBJ databases">
        <authorList>
            <person name="Pettersson B.M.F."/>
            <person name="Behra P.R.K."/>
            <person name="Ramesh M."/>
            <person name="Das S."/>
            <person name="Dasgupta S."/>
            <person name="Kirsebom L.A."/>
        </authorList>
    </citation>
    <scope>NUCLEOTIDE SEQUENCE</scope>
    <source>
        <strain evidence="11">DSM 44838</strain>
    </source>
</reference>
<dbReference type="SUPFAM" id="SSF52540">
    <property type="entry name" value="P-loop containing nucleoside triphosphate hydrolases"/>
    <property type="match status" value="1"/>
</dbReference>
<evidence type="ECO:0000256" key="4">
    <source>
        <dbReference type="ARBA" id="ARBA00022741"/>
    </source>
</evidence>
<keyword evidence="4" id="KW-0547">Nucleotide-binding</keyword>
<dbReference type="GO" id="GO:0140359">
    <property type="term" value="F:ABC-type transporter activity"/>
    <property type="evidence" value="ECO:0007669"/>
    <property type="project" value="InterPro"/>
</dbReference>
<feature type="transmembrane region" description="Helical" evidence="8">
    <location>
        <begin position="68"/>
        <end position="93"/>
    </location>
</feature>
<dbReference type="InterPro" id="IPR003439">
    <property type="entry name" value="ABC_transporter-like_ATP-bd"/>
</dbReference>
<evidence type="ECO:0000313" key="11">
    <source>
        <dbReference type="EMBL" id="MCV7420067.1"/>
    </source>
</evidence>
<keyword evidence="2" id="KW-0813">Transport</keyword>
<dbReference type="SMART" id="SM00382">
    <property type="entry name" value="AAA"/>
    <property type="match status" value="1"/>
</dbReference>
<dbReference type="RefSeq" id="WP_263994853.1">
    <property type="nucleotide sequence ID" value="NZ_JACKVK010000004.1"/>
</dbReference>
<evidence type="ECO:0000256" key="3">
    <source>
        <dbReference type="ARBA" id="ARBA00022692"/>
    </source>
</evidence>
<evidence type="ECO:0000256" key="1">
    <source>
        <dbReference type="ARBA" id="ARBA00004651"/>
    </source>
</evidence>
<feature type="domain" description="ABC transporter" evidence="9">
    <location>
        <begin position="427"/>
        <end position="636"/>
    </location>
</feature>
<keyword evidence="5 11" id="KW-0067">ATP-binding</keyword>
<evidence type="ECO:0000313" key="12">
    <source>
        <dbReference type="Proteomes" id="UP001141629"/>
    </source>
</evidence>
<evidence type="ECO:0000256" key="6">
    <source>
        <dbReference type="ARBA" id="ARBA00022989"/>
    </source>
</evidence>
<dbReference type="PROSITE" id="PS00211">
    <property type="entry name" value="ABC_TRANSPORTER_1"/>
    <property type="match status" value="1"/>
</dbReference>
<reference evidence="11" key="2">
    <citation type="journal article" date="2022" name="BMC Genomics">
        <title>Comparative genome analysis of mycobacteria focusing on tRNA and non-coding RNA.</title>
        <authorList>
            <person name="Behra P.R.K."/>
            <person name="Pettersson B.M.F."/>
            <person name="Ramesh M."/>
            <person name="Das S."/>
            <person name="Dasgupta S."/>
            <person name="Kirsebom L.A."/>
        </authorList>
    </citation>
    <scope>NUCLEOTIDE SEQUENCE</scope>
    <source>
        <strain evidence="11">DSM 44838</strain>
    </source>
</reference>
<dbReference type="Gene3D" id="1.20.1560.10">
    <property type="entry name" value="ABC transporter type 1, transmembrane domain"/>
    <property type="match status" value="1"/>
</dbReference>
<evidence type="ECO:0000259" key="10">
    <source>
        <dbReference type="PROSITE" id="PS50929"/>
    </source>
</evidence>
<keyword evidence="12" id="KW-1185">Reference proteome</keyword>
<dbReference type="GO" id="GO:0016887">
    <property type="term" value="F:ATP hydrolysis activity"/>
    <property type="evidence" value="ECO:0007669"/>
    <property type="project" value="InterPro"/>
</dbReference>
<protein>
    <submittedName>
        <fullName evidence="11">ABC transporter ATP-binding protein/permease</fullName>
    </submittedName>
</protein>
<comment type="caution">
    <text evidence="11">The sequence shown here is derived from an EMBL/GenBank/DDBJ whole genome shotgun (WGS) entry which is preliminary data.</text>
</comment>
<accession>A0A9X3C2C5</accession>
<dbReference type="EMBL" id="JACKVK010000004">
    <property type="protein sequence ID" value="MCV7420067.1"/>
    <property type="molecule type" value="Genomic_DNA"/>
</dbReference>
<organism evidence="11 12">
    <name type="scientific">Mycobacterium yunnanensis</name>
    <dbReference type="NCBI Taxonomy" id="368477"/>
    <lineage>
        <taxon>Bacteria</taxon>
        <taxon>Bacillati</taxon>
        <taxon>Actinomycetota</taxon>
        <taxon>Actinomycetes</taxon>
        <taxon>Mycobacteriales</taxon>
        <taxon>Mycobacteriaceae</taxon>
        <taxon>Mycobacterium</taxon>
    </lineage>
</organism>
<dbReference type="PANTHER" id="PTHR11384:SF59">
    <property type="entry name" value="LYSOSOMAL COBALAMIN TRANSPORTER ABCD4"/>
    <property type="match status" value="1"/>
</dbReference>
<comment type="subcellular location">
    <subcellularLocation>
        <location evidence="1">Cell membrane</location>
        <topology evidence="1">Multi-pass membrane protein</topology>
    </subcellularLocation>
</comment>
<evidence type="ECO:0000256" key="8">
    <source>
        <dbReference type="SAM" id="Phobius"/>
    </source>
</evidence>
<dbReference type="PROSITE" id="PS50893">
    <property type="entry name" value="ABC_TRANSPORTER_2"/>
    <property type="match status" value="1"/>
</dbReference>
<keyword evidence="7 8" id="KW-0472">Membrane</keyword>
<evidence type="ECO:0000256" key="7">
    <source>
        <dbReference type="ARBA" id="ARBA00023136"/>
    </source>
</evidence>
<dbReference type="AlphaFoldDB" id="A0A9X3C2C5"/>
<dbReference type="SUPFAM" id="SSF90123">
    <property type="entry name" value="ABC transporter transmembrane region"/>
    <property type="match status" value="1"/>
</dbReference>
<dbReference type="Pfam" id="PF00005">
    <property type="entry name" value="ABC_tran"/>
    <property type="match status" value="1"/>
</dbReference>
<evidence type="ECO:0000259" key="9">
    <source>
        <dbReference type="PROSITE" id="PS50893"/>
    </source>
</evidence>
<dbReference type="Gene3D" id="3.40.50.300">
    <property type="entry name" value="P-loop containing nucleotide triphosphate hydrolases"/>
    <property type="match status" value="1"/>
</dbReference>
<name>A0A9X3C2C5_9MYCO</name>
<dbReference type="InterPro" id="IPR036640">
    <property type="entry name" value="ABC1_TM_sf"/>
</dbReference>
<keyword evidence="3 8" id="KW-0812">Transmembrane</keyword>
<dbReference type="PROSITE" id="PS50929">
    <property type="entry name" value="ABC_TM1F"/>
    <property type="match status" value="1"/>
</dbReference>
<dbReference type="GO" id="GO:0005524">
    <property type="term" value="F:ATP binding"/>
    <property type="evidence" value="ECO:0007669"/>
    <property type="project" value="UniProtKB-KW"/>
</dbReference>
<dbReference type="InterPro" id="IPR017871">
    <property type="entry name" value="ABC_transporter-like_CS"/>
</dbReference>
<dbReference type="PANTHER" id="PTHR11384">
    <property type="entry name" value="ATP-BINDING CASSETTE, SUB-FAMILY D MEMBER"/>
    <property type="match status" value="1"/>
</dbReference>
<evidence type="ECO:0000256" key="2">
    <source>
        <dbReference type="ARBA" id="ARBA00022448"/>
    </source>
</evidence>